<evidence type="ECO:0000256" key="6">
    <source>
        <dbReference type="ARBA" id="ARBA00022833"/>
    </source>
</evidence>
<evidence type="ECO:0000256" key="10">
    <source>
        <dbReference type="SAM" id="MobiDB-lite"/>
    </source>
</evidence>
<sequence length="403" mass="44603">MSLRFKKKAIKTYSRQRIHSVHNEEPAPKRRRVNSDIQSTTTYELPKSGSPRNPKVSVIALPRSKESVAIFSEEVSNTSTPPSSPLSQPSPHPQPRRPIFSFLKRPAKATASTVKPFAERDHNVQPAPPPQPLKKKRLVQMQIDLGGDTRKSCRVCGMDYIPCNVEDAALHRKFHAMNVGGIDLPRPFAENIKKNKVWDGGDEGFISVIARKDTLAFRNKATQVLDVINTEISAVTIEDDELWGQIGVAEPSTKATDKGKHVSTKNGKLRHSQCDRFKMYLYIRGQKCIGACLAERILEAYSVLERDDASNGNVLPPAGSRSSSISASKTAEGALLGISRIWTSKSHRQNGIATALLDSATSDFLYGMTIPKEMVAFSQPTESGGQLARRWFGRQAGWHVYTD</sequence>
<evidence type="ECO:0000256" key="2">
    <source>
        <dbReference type="ARBA" id="ARBA00005816"/>
    </source>
</evidence>
<feature type="domain" description="N-acetyltransferase ESCO acetyl-transferase" evidence="12">
    <location>
        <begin position="334"/>
        <end position="401"/>
    </location>
</feature>
<evidence type="ECO:0008006" key="15">
    <source>
        <dbReference type="Google" id="ProtNLM"/>
    </source>
</evidence>
<evidence type="ECO:0000256" key="9">
    <source>
        <dbReference type="ARBA" id="ARBA00023315"/>
    </source>
</evidence>
<proteinExistence type="inferred from homology"/>
<dbReference type="GO" id="GO:0005634">
    <property type="term" value="C:nucleus"/>
    <property type="evidence" value="ECO:0007669"/>
    <property type="project" value="UniProtKB-SubCell"/>
</dbReference>
<evidence type="ECO:0000259" key="12">
    <source>
        <dbReference type="Pfam" id="PF13880"/>
    </source>
</evidence>
<dbReference type="Proteomes" id="UP000250266">
    <property type="component" value="Unassembled WGS sequence"/>
</dbReference>
<keyword evidence="9" id="KW-0012">Acyltransferase</keyword>
<dbReference type="PANTHER" id="PTHR45884">
    <property type="entry name" value="N-ACETYLTRANSFERASE ECO"/>
    <property type="match status" value="1"/>
</dbReference>
<dbReference type="InterPro" id="IPR028009">
    <property type="entry name" value="ESCO_Acetyltransf_dom"/>
</dbReference>
<evidence type="ECO:0000259" key="11">
    <source>
        <dbReference type="Pfam" id="PF13878"/>
    </source>
</evidence>
<evidence type="ECO:0000313" key="13">
    <source>
        <dbReference type="EMBL" id="OCK84914.1"/>
    </source>
</evidence>
<reference evidence="13 14" key="1">
    <citation type="journal article" date="2016" name="Nat. Commun.">
        <title>Ectomycorrhizal ecology is imprinted in the genome of the dominant symbiotic fungus Cenococcum geophilum.</title>
        <authorList>
            <consortium name="DOE Joint Genome Institute"/>
            <person name="Peter M."/>
            <person name="Kohler A."/>
            <person name="Ohm R.A."/>
            <person name="Kuo A."/>
            <person name="Krutzmann J."/>
            <person name="Morin E."/>
            <person name="Arend M."/>
            <person name="Barry K.W."/>
            <person name="Binder M."/>
            <person name="Choi C."/>
            <person name="Clum A."/>
            <person name="Copeland A."/>
            <person name="Grisel N."/>
            <person name="Haridas S."/>
            <person name="Kipfer T."/>
            <person name="LaButti K."/>
            <person name="Lindquist E."/>
            <person name="Lipzen A."/>
            <person name="Maire R."/>
            <person name="Meier B."/>
            <person name="Mihaltcheva S."/>
            <person name="Molinier V."/>
            <person name="Murat C."/>
            <person name="Poggeler S."/>
            <person name="Quandt C.A."/>
            <person name="Sperisen C."/>
            <person name="Tritt A."/>
            <person name="Tisserant E."/>
            <person name="Crous P.W."/>
            <person name="Henrissat B."/>
            <person name="Nehls U."/>
            <person name="Egli S."/>
            <person name="Spatafora J.W."/>
            <person name="Grigoriev I.V."/>
            <person name="Martin F.M."/>
        </authorList>
    </citation>
    <scope>NUCLEOTIDE SEQUENCE [LARGE SCALE GENOMIC DNA]</scope>
    <source>
        <strain evidence="13 14">CBS 459.81</strain>
    </source>
</reference>
<feature type="compositionally biased region" description="Basic residues" evidence="10">
    <location>
        <begin position="1"/>
        <end position="20"/>
    </location>
</feature>
<keyword evidence="8" id="KW-0131">Cell cycle</keyword>
<keyword evidence="3" id="KW-0808">Transferase</keyword>
<keyword evidence="5" id="KW-0863">Zinc-finger</keyword>
<feature type="compositionally biased region" description="Pro residues" evidence="10">
    <location>
        <begin position="82"/>
        <end position="93"/>
    </location>
</feature>
<organism evidence="13 14">
    <name type="scientific">Lepidopterella palustris CBS 459.81</name>
    <dbReference type="NCBI Taxonomy" id="1314670"/>
    <lineage>
        <taxon>Eukaryota</taxon>
        <taxon>Fungi</taxon>
        <taxon>Dikarya</taxon>
        <taxon>Ascomycota</taxon>
        <taxon>Pezizomycotina</taxon>
        <taxon>Dothideomycetes</taxon>
        <taxon>Pleosporomycetidae</taxon>
        <taxon>Mytilinidiales</taxon>
        <taxon>Argynnaceae</taxon>
        <taxon>Lepidopterella</taxon>
    </lineage>
</organism>
<dbReference type="EMBL" id="KV744828">
    <property type="protein sequence ID" value="OCK84914.1"/>
    <property type="molecule type" value="Genomic_DNA"/>
</dbReference>
<evidence type="ECO:0000256" key="7">
    <source>
        <dbReference type="ARBA" id="ARBA00023242"/>
    </source>
</evidence>
<evidence type="ECO:0000256" key="4">
    <source>
        <dbReference type="ARBA" id="ARBA00022723"/>
    </source>
</evidence>
<dbReference type="PANTHER" id="PTHR45884:SF2">
    <property type="entry name" value="N-ACETYLTRANSFERASE ECO"/>
    <property type="match status" value="1"/>
</dbReference>
<keyword evidence="6" id="KW-0862">Zinc</keyword>
<feature type="region of interest" description="Disordered" evidence="10">
    <location>
        <begin position="1"/>
        <end position="55"/>
    </location>
</feature>
<dbReference type="InterPro" id="IPR028005">
    <property type="entry name" value="AcTrfase_ESCO_Znf_dom"/>
</dbReference>
<feature type="region of interest" description="Disordered" evidence="10">
    <location>
        <begin position="73"/>
        <end position="98"/>
    </location>
</feature>
<protein>
    <recommendedName>
        <fullName evidence="15">Sister chromatid cohesion acetyltransferase Eco1</fullName>
    </recommendedName>
</protein>
<feature type="domain" description="N-acetyltransferase ESCO zinc-finger" evidence="11">
    <location>
        <begin position="140"/>
        <end position="177"/>
    </location>
</feature>
<evidence type="ECO:0000313" key="14">
    <source>
        <dbReference type="Proteomes" id="UP000250266"/>
    </source>
</evidence>
<evidence type="ECO:0000256" key="1">
    <source>
        <dbReference type="ARBA" id="ARBA00004123"/>
    </source>
</evidence>
<dbReference type="GO" id="GO:0000785">
    <property type="term" value="C:chromatin"/>
    <property type="evidence" value="ECO:0007669"/>
    <property type="project" value="TreeGrafter"/>
</dbReference>
<comment type="similarity">
    <text evidence="2">Belongs to the acetyltransferase family. ECO subfamily.</text>
</comment>
<dbReference type="AlphaFoldDB" id="A0A8E2JJM9"/>
<comment type="subcellular location">
    <subcellularLocation>
        <location evidence="1">Nucleus</location>
    </subcellularLocation>
</comment>
<accession>A0A8E2JJM9</accession>
<evidence type="ECO:0000256" key="8">
    <source>
        <dbReference type="ARBA" id="ARBA00023306"/>
    </source>
</evidence>
<keyword evidence="7" id="KW-0539">Nucleus</keyword>
<keyword evidence="14" id="KW-1185">Reference proteome</keyword>
<dbReference type="GO" id="GO:0007064">
    <property type="term" value="P:mitotic sister chromatid cohesion"/>
    <property type="evidence" value="ECO:0007669"/>
    <property type="project" value="TreeGrafter"/>
</dbReference>
<keyword evidence="4" id="KW-0479">Metal-binding</keyword>
<gene>
    <name evidence="13" type="ORF">K432DRAFT_400765</name>
</gene>
<evidence type="ECO:0000256" key="3">
    <source>
        <dbReference type="ARBA" id="ARBA00022679"/>
    </source>
</evidence>
<dbReference type="GO" id="GO:0008270">
    <property type="term" value="F:zinc ion binding"/>
    <property type="evidence" value="ECO:0007669"/>
    <property type="project" value="UniProtKB-KW"/>
</dbReference>
<evidence type="ECO:0000256" key="5">
    <source>
        <dbReference type="ARBA" id="ARBA00022771"/>
    </source>
</evidence>
<name>A0A8E2JJM9_9PEZI</name>
<dbReference type="GO" id="GO:0061733">
    <property type="term" value="F:protein-lysine-acetyltransferase activity"/>
    <property type="evidence" value="ECO:0007669"/>
    <property type="project" value="TreeGrafter"/>
</dbReference>
<dbReference type="OrthoDB" id="428854at2759"/>
<dbReference type="Pfam" id="PF13880">
    <property type="entry name" value="Acetyltransf_13"/>
    <property type="match status" value="1"/>
</dbReference>
<dbReference type="Pfam" id="PF13878">
    <property type="entry name" value="zf-C2H2_3"/>
    <property type="match status" value="1"/>
</dbReference>